<gene>
    <name evidence="1" type="ORF">UFOVP112_64</name>
</gene>
<dbReference type="EMBL" id="LR796233">
    <property type="protein sequence ID" value="CAB4128726.1"/>
    <property type="molecule type" value="Genomic_DNA"/>
</dbReference>
<reference evidence="1" key="1">
    <citation type="submission" date="2020-04" db="EMBL/GenBank/DDBJ databases">
        <authorList>
            <person name="Chiriac C."/>
            <person name="Salcher M."/>
            <person name="Ghai R."/>
            <person name="Kavagutti S V."/>
        </authorList>
    </citation>
    <scope>NUCLEOTIDE SEQUENCE</scope>
</reference>
<organism evidence="1">
    <name type="scientific">uncultured Caudovirales phage</name>
    <dbReference type="NCBI Taxonomy" id="2100421"/>
    <lineage>
        <taxon>Viruses</taxon>
        <taxon>Duplodnaviria</taxon>
        <taxon>Heunggongvirae</taxon>
        <taxon>Uroviricota</taxon>
        <taxon>Caudoviricetes</taxon>
        <taxon>Peduoviridae</taxon>
        <taxon>Maltschvirus</taxon>
        <taxon>Maltschvirus maltsch</taxon>
    </lineage>
</organism>
<proteinExistence type="predicted"/>
<name>A0A6J5L665_9CAUD</name>
<protein>
    <submittedName>
        <fullName evidence="1">Uncharacterized protein</fullName>
    </submittedName>
</protein>
<evidence type="ECO:0000313" key="1">
    <source>
        <dbReference type="EMBL" id="CAB4128726.1"/>
    </source>
</evidence>
<accession>A0A6J5L665</accession>
<sequence>MSNFQTLIETFVKNAYKRVKRDDRAYQQTDDFTKSELARLLEMYRGYIEEDQTARLTRDAIEHHVRRYHDYCIQGRIGSHYRSIDVDEKDCVFEHILPANIVVAMLIEGRISINQALNTPTCLISKSDDLVLHNSGLTKSSPNYWYFFQRYLVLNKQFKTYNGQDITNLNTFDLDQHFKLFGIV</sequence>